<evidence type="ECO:0000256" key="5">
    <source>
        <dbReference type="ARBA" id="ARBA00022801"/>
    </source>
</evidence>
<keyword evidence="11" id="KW-1185">Reference proteome</keyword>
<evidence type="ECO:0000313" key="11">
    <source>
        <dbReference type="Proteomes" id="UP000004478"/>
    </source>
</evidence>
<reference evidence="10 11" key="1">
    <citation type="journal article" date="2012" name="J. Bacteriol.">
        <title>Draft Genome Sequence of Cecembia lonarensis Strain LW9T, Isolated from Lonar Lake, a Haloalkaline Lake in India.</title>
        <authorList>
            <person name="Shivaji S."/>
            <person name="Ara S."/>
            <person name="Singh A."/>
            <person name="Pinnaka A.K."/>
        </authorList>
    </citation>
    <scope>NUCLEOTIDE SEQUENCE [LARGE SCALE GENOMIC DNA]</scope>
    <source>
        <strain evidence="10 11">LW9</strain>
    </source>
</reference>
<keyword evidence="6 8" id="KW-0368">Histidine biosynthesis</keyword>
<proteinExistence type="inferred from homology"/>
<dbReference type="EC" id="3.1.3.15" evidence="3 8"/>
<dbReference type="InterPro" id="IPR010140">
    <property type="entry name" value="Histidinol_P_phosphatase_HisJ"/>
</dbReference>
<evidence type="ECO:0000256" key="6">
    <source>
        <dbReference type="ARBA" id="ARBA00023102"/>
    </source>
</evidence>
<dbReference type="InterPro" id="IPR004013">
    <property type="entry name" value="PHP_dom"/>
</dbReference>
<comment type="pathway">
    <text evidence="1 8">Amino-acid biosynthesis; L-histidine biosynthesis; L-histidine from 5-phospho-alpha-D-ribose 1-diphosphate: step 8/9.</text>
</comment>
<evidence type="ECO:0000256" key="8">
    <source>
        <dbReference type="RuleBase" id="RU366003"/>
    </source>
</evidence>
<dbReference type="GO" id="GO:0004401">
    <property type="term" value="F:histidinol-phosphatase activity"/>
    <property type="evidence" value="ECO:0007669"/>
    <property type="project" value="UniProtKB-UniRule"/>
</dbReference>
<dbReference type="GO" id="GO:0005737">
    <property type="term" value="C:cytoplasm"/>
    <property type="evidence" value="ECO:0007669"/>
    <property type="project" value="TreeGrafter"/>
</dbReference>
<dbReference type="Proteomes" id="UP000004478">
    <property type="component" value="Unassembled WGS sequence"/>
</dbReference>
<evidence type="ECO:0000313" key="10">
    <source>
        <dbReference type="EMBL" id="EKB50840.1"/>
    </source>
</evidence>
<name>K1L371_CECL9</name>
<sequence>MSWTNYHSHYKYCDGVDEIDSHVQKALELGIKSFGFTSHSPVHFENKWSMDSKDLPTYLKEVDHAKTKYAGQIEIYKSLEIDYFPEKTGIIKAFRKDLKLDYTLGSIHFIDAFEDGKPWEIDGPQLVFEKGLQEIYGNDIQKVLRRYFEITVHMLEHDCPNILGHMDKIKMQNHNKFFFDEEATWYKDYLSQTLEVAAQAGTIVEVNTRGLYKKRASETYPGKFGLQRLKELKVPICLNSDSHHPKEIIGEYENTVLLLKELGFRELMVLKDNVWIARPFDQSGINW</sequence>
<dbReference type="SUPFAM" id="SSF89550">
    <property type="entry name" value="PHP domain-like"/>
    <property type="match status" value="1"/>
</dbReference>
<dbReference type="CDD" id="cd12110">
    <property type="entry name" value="PHP_HisPPase_Hisj_like"/>
    <property type="match status" value="1"/>
</dbReference>
<dbReference type="EMBL" id="AMGM01000005">
    <property type="protein sequence ID" value="EKB50840.1"/>
    <property type="molecule type" value="Genomic_DNA"/>
</dbReference>
<dbReference type="Pfam" id="PF02811">
    <property type="entry name" value="PHP"/>
    <property type="match status" value="1"/>
</dbReference>
<evidence type="ECO:0000256" key="3">
    <source>
        <dbReference type="ARBA" id="ARBA00013085"/>
    </source>
</evidence>
<dbReference type="RefSeq" id="WP_009183634.1">
    <property type="nucleotide sequence ID" value="NZ_AMGM01000005.1"/>
</dbReference>
<dbReference type="InterPro" id="IPR016195">
    <property type="entry name" value="Pol/histidinol_Pase-like"/>
</dbReference>
<evidence type="ECO:0000256" key="4">
    <source>
        <dbReference type="ARBA" id="ARBA00022605"/>
    </source>
</evidence>
<evidence type="ECO:0000259" key="9">
    <source>
        <dbReference type="Pfam" id="PF02811"/>
    </source>
</evidence>
<accession>K1L371</accession>
<dbReference type="PANTHER" id="PTHR21039">
    <property type="entry name" value="HISTIDINOL PHOSPHATASE-RELATED"/>
    <property type="match status" value="1"/>
</dbReference>
<dbReference type="UniPathway" id="UPA00031">
    <property type="reaction ID" value="UER00013"/>
</dbReference>
<protein>
    <recommendedName>
        <fullName evidence="3 8">Histidinol-phosphatase</fullName>
        <shortName evidence="8">HolPase</shortName>
        <ecNumber evidence="3 8">3.1.3.15</ecNumber>
    </recommendedName>
</protein>
<evidence type="ECO:0000256" key="7">
    <source>
        <dbReference type="ARBA" id="ARBA00049158"/>
    </source>
</evidence>
<dbReference type="NCBIfam" id="TIGR01856">
    <property type="entry name" value="hisJ_fam"/>
    <property type="match status" value="1"/>
</dbReference>
<evidence type="ECO:0000256" key="1">
    <source>
        <dbReference type="ARBA" id="ARBA00004970"/>
    </source>
</evidence>
<organism evidence="10 11">
    <name type="scientific">Cecembia lonarensis (strain CCUG 58316 / KCTC 22772 / LW9)</name>
    <dbReference type="NCBI Taxonomy" id="1225176"/>
    <lineage>
        <taxon>Bacteria</taxon>
        <taxon>Pseudomonadati</taxon>
        <taxon>Bacteroidota</taxon>
        <taxon>Cytophagia</taxon>
        <taxon>Cytophagales</taxon>
        <taxon>Cyclobacteriaceae</taxon>
        <taxon>Cecembia</taxon>
    </lineage>
</organism>
<feature type="domain" description="PHP" evidence="9">
    <location>
        <begin position="6"/>
        <end position="208"/>
    </location>
</feature>
<dbReference type="PANTHER" id="PTHR21039:SF0">
    <property type="entry name" value="HISTIDINOL-PHOSPHATASE"/>
    <property type="match status" value="1"/>
</dbReference>
<keyword evidence="5 8" id="KW-0378">Hydrolase</keyword>
<dbReference type="OrthoDB" id="9775255at2"/>
<evidence type="ECO:0000256" key="2">
    <source>
        <dbReference type="ARBA" id="ARBA00009152"/>
    </source>
</evidence>
<comment type="catalytic activity">
    <reaction evidence="7 8">
        <text>L-histidinol phosphate + H2O = L-histidinol + phosphate</text>
        <dbReference type="Rhea" id="RHEA:14465"/>
        <dbReference type="ChEBI" id="CHEBI:15377"/>
        <dbReference type="ChEBI" id="CHEBI:43474"/>
        <dbReference type="ChEBI" id="CHEBI:57699"/>
        <dbReference type="ChEBI" id="CHEBI:57980"/>
        <dbReference type="EC" id="3.1.3.15"/>
    </reaction>
</comment>
<keyword evidence="4 8" id="KW-0028">Amino-acid biosynthesis</keyword>
<comment type="similarity">
    <text evidence="2 8">Belongs to the PHP hydrolase family. HisK subfamily.</text>
</comment>
<dbReference type="GO" id="GO:0000105">
    <property type="term" value="P:L-histidine biosynthetic process"/>
    <property type="evidence" value="ECO:0007669"/>
    <property type="project" value="UniProtKB-UniRule"/>
</dbReference>
<dbReference type="Gene3D" id="3.20.20.140">
    <property type="entry name" value="Metal-dependent hydrolases"/>
    <property type="match status" value="1"/>
</dbReference>
<dbReference type="AlphaFoldDB" id="K1L371"/>
<comment type="caution">
    <text evidence="10">The sequence shown here is derived from an EMBL/GenBank/DDBJ whole genome shotgun (WGS) entry which is preliminary data.</text>
</comment>
<gene>
    <name evidence="10" type="primary">hisK</name>
    <name evidence="10" type="ORF">B879_00585</name>
</gene>